<protein>
    <submittedName>
        <fullName evidence="2">Uncharacterized protein</fullName>
    </submittedName>
</protein>
<name>A0A250X2B7_9CHLO</name>
<feature type="compositionally biased region" description="Basic and acidic residues" evidence="1">
    <location>
        <begin position="1263"/>
        <end position="1274"/>
    </location>
</feature>
<keyword evidence="3" id="KW-1185">Reference proteome</keyword>
<dbReference type="EMBL" id="BEGY01000023">
    <property type="protein sequence ID" value="GAX77233.1"/>
    <property type="molecule type" value="Genomic_DNA"/>
</dbReference>
<evidence type="ECO:0000256" key="1">
    <source>
        <dbReference type="SAM" id="MobiDB-lite"/>
    </source>
</evidence>
<feature type="region of interest" description="Disordered" evidence="1">
    <location>
        <begin position="1256"/>
        <end position="1276"/>
    </location>
</feature>
<proteinExistence type="predicted"/>
<reference evidence="2 3" key="1">
    <citation type="submission" date="2017-08" db="EMBL/GenBank/DDBJ databases">
        <title>Acidophilic green algal genome provides insights into adaptation to an acidic environment.</title>
        <authorList>
            <person name="Hirooka S."/>
            <person name="Hirose Y."/>
            <person name="Kanesaki Y."/>
            <person name="Higuchi S."/>
            <person name="Fujiwara T."/>
            <person name="Onuma R."/>
            <person name="Era A."/>
            <person name="Ohbayashi R."/>
            <person name="Uzuka A."/>
            <person name="Nozaki H."/>
            <person name="Yoshikawa H."/>
            <person name="Miyagishima S.Y."/>
        </authorList>
    </citation>
    <scope>NUCLEOTIDE SEQUENCE [LARGE SCALE GENOMIC DNA]</scope>
    <source>
        <strain evidence="2 3">NIES-2499</strain>
    </source>
</reference>
<sequence>MKALNILRHNQAVCRLQSTLRNGLLGDSIMIMDATSTSQLPPGVISTRLPTWLTPRTPPRLPPTFDPPKLHPDILLIEGFSHSHYNHLLSTGLLCPTHRHYHKNISTLQSTCTLHIIESELYQQGITRQLKDECITDDELHNLMPQRMQERLQQFFESTDDLAFFVANGGLNELSQFLPHIVGYLLSSDIFSAPQVIIIQKLTLQISWVIVQASHLNDMPSKNKVHQFLPTTALQPFISAVFKSNILSKGIKCAVARNCTWAIHTICDVTWALLQQNQDLQSTQQLRTLSLNAASASTYHQEQVQVSESSSQSKQCASEHPSLCLTLGLSYGRELMKNQDMAELICGPCLRAELGADASLFSAALLSSLLLLEDIDADLAAAARRALLAPGACLCLCQALSKNREERSTALLSCAVQSLLTRYPQDFLSSLIADHGVHAALKVLPRPLRQMLACHLLTGPGQRAMAVLESEFVVDVPLALAHLIISGHANQVIQATASGVTVDVSGGLSGEVGPQGGSHQHQGPVEDGEVIENHNQEGGTSRSLSTLSLACRLLLSGYRLEELLQIAFEDLEDAEVEDAPPCVFPPDIGSRMMPPDSIVNSVTTVQVASCTSSATGAQAEQSCSQGPATPCAEAAASAVPLKYTSSFNGGASTHSQPASNPDRQLQSALNQESSWVSDVVAATAELMTYLHGLDLKLVKYRARCGRGVSGGVGSSCSGDHSCGLIKLDGSCDSSDILSPTSVVPLSSPSTAAAAANDPPATVVVDAEVLDSSTRAERASGDSGKASAAPALLQVREQFPFQRPGRASLVRCSIASAQDASAASSGDSTRALAENLKQLRSEQMSSLEWVRSWRAQQVLAAKLEGGCTGAAVEMILSGSDALRNGSGPTALLTEAVCVQRASVAKRRRSKKYRRCFSSPAVLSTSCQLLEGGLNRQNEILGQPLPTPCALQKSPSPQPSQPLLGAEIQVMVSASDQKEDSPKSIVSSAHLSVIPPSTIATRWSQQEASMTSFTEASSTSLLLMGRQAWSPGLQHGCGSALLSCTAAEDGKETGIRPIMEAYLVPKSIQGVIADLELEGCDTVNQVVNPRHNEMQAMKGVRFEKVEIEGEVQEEQSIQAMMHASGNQCESTELLGCCSPIDERLDPDSVTITGESQGLFRALRPQGTSAHFLTTQHAPNVPPPMPRALSESYPTPQKMRHHDSPVTSKNEYPDYEGALLEAGVLLTGEALQPLDAELRVDSASMNPEMFPSTTATWMESTTSGPEHTHGFNDDDPPRSVCSRKQSRWPILVQYSKTSFVSLSRAQYQTLRQQSGLLRAWTAAASRQALETVLRVPCFSDVENAVALALLAGAEAPAATVTLQCVNNGCAVNGGCKPGSDGATGQLDIGRRAATSKVRKDENPADPSETLPVLYRPKLNSSKEASLLWRAAHFYQADSVKAQCEDFLIHELRMLSLLKAASSKYDVSSAGPYPPPSCPPASAKPQDFRASLEIILDLCSSYQEGPSDRLLYLLVLWLMPSMYDMLSFRDVCTVLYRHRGVVGPAVMSHLRDQLVTLVMLSDDLVDEVDY</sequence>
<evidence type="ECO:0000313" key="2">
    <source>
        <dbReference type="EMBL" id="GAX77233.1"/>
    </source>
</evidence>
<accession>A0A250X2B7</accession>
<feature type="region of interest" description="Disordered" evidence="1">
    <location>
        <begin position="649"/>
        <end position="669"/>
    </location>
</feature>
<organism evidence="2 3">
    <name type="scientific">Chlamydomonas eustigma</name>
    <dbReference type="NCBI Taxonomy" id="1157962"/>
    <lineage>
        <taxon>Eukaryota</taxon>
        <taxon>Viridiplantae</taxon>
        <taxon>Chlorophyta</taxon>
        <taxon>core chlorophytes</taxon>
        <taxon>Chlorophyceae</taxon>
        <taxon>CS clade</taxon>
        <taxon>Chlamydomonadales</taxon>
        <taxon>Chlamydomonadaceae</taxon>
        <taxon>Chlamydomonas</taxon>
    </lineage>
</organism>
<dbReference type="Proteomes" id="UP000232323">
    <property type="component" value="Unassembled WGS sequence"/>
</dbReference>
<evidence type="ECO:0000313" key="3">
    <source>
        <dbReference type="Proteomes" id="UP000232323"/>
    </source>
</evidence>
<gene>
    <name evidence="2" type="ORF">CEUSTIGMA_g4679.t1</name>
</gene>
<comment type="caution">
    <text evidence="2">The sequence shown here is derived from an EMBL/GenBank/DDBJ whole genome shotgun (WGS) entry which is preliminary data.</text>
</comment>